<dbReference type="InterPro" id="IPR029062">
    <property type="entry name" value="Class_I_gatase-like"/>
</dbReference>
<keyword evidence="8 12" id="KW-0368">Histidine biosynthesis</keyword>
<dbReference type="EMBL" id="JAYGII010000006">
    <property type="protein sequence ID" value="MEA5445091.1"/>
    <property type="molecule type" value="Genomic_DNA"/>
</dbReference>
<dbReference type="GO" id="GO:0016829">
    <property type="term" value="F:lyase activity"/>
    <property type="evidence" value="ECO:0007669"/>
    <property type="project" value="UniProtKB-KW"/>
</dbReference>
<evidence type="ECO:0000256" key="3">
    <source>
        <dbReference type="ARBA" id="ARBA00011152"/>
    </source>
</evidence>
<dbReference type="Proteomes" id="UP001302316">
    <property type="component" value="Unassembled WGS sequence"/>
</dbReference>
<evidence type="ECO:0000256" key="6">
    <source>
        <dbReference type="ARBA" id="ARBA00022801"/>
    </source>
</evidence>
<keyword evidence="7 12" id="KW-0315">Glutamine amidotransferase</keyword>
<dbReference type="HAMAP" id="MF_00278">
    <property type="entry name" value="HisH"/>
    <property type="match status" value="1"/>
</dbReference>
<protein>
    <recommendedName>
        <fullName evidence="12">Imidazole glycerol phosphate synthase subunit HisH</fullName>
        <ecNumber evidence="12">4.3.2.10</ecNumber>
    </recommendedName>
    <alternativeName>
        <fullName evidence="12">IGP synthase glutaminase subunit</fullName>
        <ecNumber evidence="12">3.5.1.2</ecNumber>
    </alternativeName>
    <alternativeName>
        <fullName evidence="12">IGP synthase subunit HisH</fullName>
    </alternativeName>
    <alternativeName>
        <fullName evidence="12">ImGP synthase subunit HisH</fullName>
        <shortName evidence="12">IGPS subunit HisH</shortName>
    </alternativeName>
</protein>
<proteinExistence type="inferred from homology"/>
<comment type="caution">
    <text evidence="15">The sequence shown here is derived from an EMBL/GenBank/DDBJ whole genome shotgun (WGS) entry which is preliminary data.</text>
</comment>
<dbReference type="RefSeq" id="WP_346050722.1">
    <property type="nucleotide sequence ID" value="NZ_JAYGII010000006.1"/>
</dbReference>
<comment type="pathway">
    <text evidence="2 12">Amino-acid biosynthesis; L-histidine biosynthesis; L-histidine from 5-phospho-alpha-D-ribose 1-diphosphate: step 5/9.</text>
</comment>
<dbReference type="EC" id="3.5.1.2" evidence="12"/>
<dbReference type="SUPFAM" id="SSF52317">
    <property type="entry name" value="Class I glutamine amidotransferase-like"/>
    <property type="match status" value="1"/>
</dbReference>
<sequence>MNRIAVIDYGMGNLHSMAKALEKVAPRSRVVVTADADELARADRIVFPGVGAMAACMSELQRLDLVETVRRLSRERPFLGVCLGMQALFGHSEESGGQAGLGILPGRVRGFSPELAETHGLKIPHMGWNRARARQDHPLWSGLDAPWFYFVHSFYCQPDRDEDVLAECDYGQAFCCAVAHENVVAVQFHPEKSQAAGLRLLSNFVEWRPETGARGGSRVA</sequence>
<dbReference type="GO" id="GO:0000107">
    <property type="term" value="F:imidazoleglycerol-phosphate synthase activity"/>
    <property type="evidence" value="ECO:0007669"/>
    <property type="project" value="UniProtKB-UniRule"/>
</dbReference>
<evidence type="ECO:0000313" key="16">
    <source>
        <dbReference type="Proteomes" id="UP001302316"/>
    </source>
</evidence>
<dbReference type="PROSITE" id="PS51273">
    <property type="entry name" value="GATASE_TYPE_1"/>
    <property type="match status" value="1"/>
</dbReference>
<evidence type="ECO:0000256" key="11">
    <source>
        <dbReference type="ARBA" id="ARBA00049534"/>
    </source>
</evidence>
<evidence type="ECO:0000256" key="9">
    <source>
        <dbReference type="ARBA" id="ARBA00023239"/>
    </source>
</evidence>
<evidence type="ECO:0000256" key="8">
    <source>
        <dbReference type="ARBA" id="ARBA00023102"/>
    </source>
</evidence>
<dbReference type="NCBIfam" id="TIGR01855">
    <property type="entry name" value="IMP_synth_hisH"/>
    <property type="match status" value="1"/>
</dbReference>
<keyword evidence="9 12" id="KW-0456">Lyase</keyword>
<evidence type="ECO:0000256" key="7">
    <source>
        <dbReference type="ARBA" id="ARBA00022962"/>
    </source>
</evidence>
<comment type="function">
    <text evidence="12">IGPS catalyzes the conversion of PRFAR and glutamine to IGP, AICAR and glutamate. The HisH subunit catalyzes the hydrolysis of glutamine to glutamate and ammonia as part of the synthesis of IGP and AICAR. The resulting ammonia molecule is channeled to the active site of HisF.</text>
</comment>
<evidence type="ECO:0000256" key="12">
    <source>
        <dbReference type="HAMAP-Rule" id="MF_00278"/>
    </source>
</evidence>
<comment type="catalytic activity">
    <reaction evidence="10 12">
        <text>5-[(5-phospho-1-deoxy-D-ribulos-1-ylimino)methylamino]-1-(5-phospho-beta-D-ribosyl)imidazole-4-carboxamide + L-glutamine = D-erythro-1-(imidazol-4-yl)glycerol 3-phosphate + 5-amino-1-(5-phospho-beta-D-ribosyl)imidazole-4-carboxamide + L-glutamate + H(+)</text>
        <dbReference type="Rhea" id="RHEA:24793"/>
        <dbReference type="ChEBI" id="CHEBI:15378"/>
        <dbReference type="ChEBI" id="CHEBI:29985"/>
        <dbReference type="ChEBI" id="CHEBI:58278"/>
        <dbReference type="ChEBI" id="CHEBI:58359"/>
        <dbReference type="ChEBI" id="CHEBI:58475"/>
        <dbReference type="ChEBI" id="CHEBI:58525"/>
        <dbReference type="EC" id="4.3.2.10"/>
    </reaction>
</comment>
<dbReference type="PANTHER" id="PTHR42701:SF1">
    <property type="entry name" value="IMIDAZOLE GLYCEROL PHOSPHATE SYNTHASE SUBUNIT HISH"/>
    <property type="match status" value="1"/>
</dbReference>
<comment type="catalytic activity">
    <reaction evidence="11 12">
        <text>L-glutamine + H2O = L-glutamate + NH4(+)</text>
        <dbReference type="Rhea" id="RHEA:15889"/>
        <dbReference type="ChEBI" id="CHEBI:15377"/>
        <dbReference type="ChEBI" id="CHEBI:28938"/>
        <dbReference type="ChEBI" id="CHEBI:29985"/>
        <dbReference type="ChEBI" id="CHEBI:58359"/>
        <dbReference type="EC" id="3.5.1.2"/>
    </reaction>
</comment>
<dbReference type="CDD" id="cd01748">
    <property type="entry name" value="GATase1_IGP_Synthase"/>
    <property type="match status" value="1"/>
</dbReference>
<dbReference type="Gene3D" id="3.40.50.880">
    <property type="match status" value="1"/>
</dbReference>
<dbReference type="InterPro" id="IPR010139">
    <property type="entry name" value="Imidazole-glycPsynth_HisH"/>
</dbReference>
<keyword evidence="16" id="KW-1185">Reference proteome</keyword>
<dbReference type="GO" id="GO:0000105">
    <property type="term" value="P:L-histidine biosynthetic process"/>
    <property type="evidence" value="ECO:0007669"/>
    <property type="project" value="UniProtKB-UniRule"/>
</dbReference>
<evidence type="ECO:0000256" key="2">
    <source>
        <dbReference type="ARBA" id="ARBA00005091"/>
    </source>
</evidence>
<dbReference type="GO" id="GO:0005737">
    <property type="term" value="C:cytoplasm"/>
    <property type="evidence" value="ECO:0007669"/>
    <property type="project" value="UniProtKB-SubCell"/>
</dbReference>
<feature type="active site" evidence="12 13">
    <location>
        <position position="191"/>
    </location>
</feature>
<accession>A0AAP6MMB9</accession>
<evidence type="ECO:0000256" key="1">
    <source>
        <dbReference type="ARBA" id="ARBA00004496"/>
    </source>
</evidence>
<dbReference type="InterPro" id="IPR017926">
    <property type="entry name" value="GATASE"/>
</dbReference>
<dbReference type="PANTHER" id="PTHR42701">
    <property type="entry name" value="IMIDAZOLE GLYCEROL PHOSPHATE SYNTHASE SUBUNIT HISH"/>
    <property type="match status" value="1"/>
</dbReference>
<comment type="subunit">
    <text evidence="3 12">Heterodimer of HisH and HisF.</text>
</comment>
<evidence type="ECO:0000256" key="13">
    <source>
        <dbReference type="PIRSR" id="PIRSR000495-1"/>
    </source>
</evidence>
<keyword evidence="5 12" id="KW-0028">Amino-acid biosynthesis</keyword>
<keyword evidence="6 12" id="KW-0378">Hydrolase</keyword>
<dbReference type="AlphaFoldDB" id="A0AAP6MMB9"/>
<feature type="active site" description="Nucleophile" evidence="12 13">
    <location>
        <position position="82"/>
    </location>
</feature>
<gene>
    <name evidence="12 15" type="primary">hisH</name>
    <name evidence="15" type="ORF">VCB98_04560</name>
</gene>
<dbReference type="FunFam" id="3.40.50.880:FF:000009">
    <property type="entry name" value="Imidazole glycerol phosphate synthase subunit HisH"/>
    <property type="match status" value="1"/>
</dbReference>
<name>A0AAP6MMB9_9GAMM</name>
<dbReference type="EC" id="4.3.2.10" evidence="12"/>
<feature type="domain" description="Glutamine amidotransferase" evidence="14">
    <location>
        <begin position="6"/>
        <end position="205"/>
    </location>
</feature>
<evidence type="ECO:0000256" key="4">
    <source>
        <dbReference type="ARBA" id="ARBA00022490"/>
    </source>
</evidence>
<feature type="active site" evidence="12 13">
    <location>
        <position position="189"/>
    </location>
</feature>
<reference evidence="15 16" key="1">
    <citation type="submission" date="2023-12" db="EMBL/GenBank/DDBJ databases">
        <title>Whole-genome sequencing of halo(alkali)philic microorganisms from hypersaline lakes.</title>
        <authorList>
            <person name="Sorokin D.Y."/>
            <person name="Merkel A.Y."/>
            <person name="Messina E."/>
            <person name="Yakimov M."/>
        </authorList>
    </citation>
    <scope>NUCLEOTIDE SEQUENCE [LARGE SCALE GENOMIC DNA]</scope>
    <source>
        <strain evidence="15 16">AB-CW1</strain>
    </source>
</reference>
<evidence type="ECO:0000313" key="15">
    <source>
        <dbReference type="EMBL" id="MEA5445091.1"/>
    </source>
</evidence>
<evidence type="ECO:0000256" key="5">
    <source>
        <dbReference type="ARBA" id="ARBA00022605"/>
    </source>
</evidence>
<dbReference type="GO" id="GO:0004359">
    <property type="term" value="F:glutaminase activity"/>
    <property type="evidence" value="ECO:0007669"/>
    <property type="project" value="UniProtKB-EC"/>
</dbReference>
<organism evidence="15 16">
    <name type="scientific">Natronospira elongata</name>
    <dbReference type="NCBI Taxonomy" id="3110268"/>
    <lineage>
        <taxon>Bacteria</taxon>
        <taxon>Pseudomonadati</taxon>
        <taxon>Pseudomonadota</taxon>
        <taxon>Gammaproteobacteria</taxon>
        <taxon>Natronospirales</taxon>
        <taxon>Natronospiraceae</taxon>
        <taxon>Natronospira</taxon>
    </lineage>
</organism>
<dbReference type="PIRSF" id="PIRSF000495">
    <property type="entry name" value="Amidotransf_hisH"/>
    <property type="match status" value="1"/>
</dbReference>
<evidence type="ECO:0000256" key="10">
    <source>
        <dbReference type="ARBA" id="ARBA00047838"/>
    </source>
</evidence>
<evidence type="ECO:0000259" key="14">
    <source>
        <dbReference type="Pfam" id="PF00117"/>
    </source>
</evidence>
<dbReference type="Pfam" id="PF00117">
    <property type="entry name" value="GATase"/>
    <property type="match status" value="1"/>
</dbReference>
<comment type="subcellular location">
    <subcellularLocation>
        <location evidence="1 12">Cytoplasm</location>
    </subcellularLocation>
</comment>
<keyword evidence="4 12" id="KW-0963">Cytoplasm</keyword>